<organism evidence="2 3">
    <name type="scientific">Oryza sativa subsp. japonica</name>
    <name type="common">Rice</name>
    <dbReference type="NCBI Taxonomy" id="39947"/>
    <lineage>
        <taxon>Eukaryota</taxon>
        <taxon>Viridiplantae</taxon>
        <taxon>Streptophyta</taxon>
        <taxon>Embryophyta</taxon>
        <taxon>Tracheophyta</taxon>
        <taxon>Spermatophyta</taxon>
        <taxon>Magnoliopsida</taxon>
        <taxon>Liliopsida</taxon>
        <taxon>Poales</taxon>
        <taxon>Poaceae</taxon>
        <taxon>BOP clade</taxon>
        <taxon>Oryzoideae</taxon>
        <taxon>Oryzeae</taxon>
        <taxon>Oryzinae</taxon>
        <taxon>Oryza</taxon>
        <taxon>Oryza sativa</taxon>
    </lineage>
</organism>
<evidence type="ECO:0000313" key="2">
    <source>
        <dbReference type="EMBL" id="BAD09543.1"/>
    </source>
</evidence>
<reference evidence="1" key="2">
    <citation type="submission" date="2001-12" db="EMBL/GenBank/DDBJ databases">
        <title>Oryza sativa nipponbare(GA3) genomic DNA, chromosome 8, PAC clone:P0498H04.</title>
        <authorList>
            <person name="Sasaki T."/>
            <person name="Matsumoto T."/>
            <person name="Yamamoto K."/>
        </authorList>
    </citation>
    <scope>NUCLEOTIDE SEQUENCE</scope>
</reference>
<gene>
    <name evidence="2" type="ORF">P0007D08.41</name>
    <name evidence="1" type="ORF">P0498H04.2</name>
</gene>
<reference evidence="2" key="1">
    <citation type="submission" date="2001-12" db="EMBL/GenBank/DDBJ databases">
        <title>Oryza sativa nipponbare(GA3) genomic DNA, chromosome 8, PAC clone:P0007D08.</title>
        <authorList>
            <person name="Sasaki T."/>
            <person name="Matsumoto T."/>
            <person name="Yamamoto K."/>
        </authorList>
    </citation>
    <scope>NUCLEOTIDE SEQUENCE</scope>
</reference>
<sequence length="120" mass="14121">MGIWEVHSIWSNCRIVIEKTKAARLLASPWSYVYGVASNQVTHDIDMLSRRQRSSSFNPFAELQCRQYPCMFPPQILIGYSVQYSDKQQYIVFRTQKYYLRPKISAAVYIHAQRLTVRLI</sequence>
<protein>
    <submittedName>
        <fullName evidence="2">Uncharacterized protein</fullName>
    </submittedName>
</protein>
<reference evidence="3" key="4">
    <citation type="journal article" date="2008" name="Nucleic Acids Res.">
        <title>The rice annotation project database (RAP-DB): 2008 update.</title>
        <authorList>
            <consortium name="The rice annotation project (RAP)"/>
        </authorList>
    </citation>
    <scope>GENOME REANNOTATION</scope>
    <source>
        <strain evidence="3">cv. Nipponbare</strain>
    </source>
</reference>
<evidence type="ECO:0000313" key="1">
    <source>
        <dbReference type="EMBL" id="BAD09497.1"/>
    </source>
</evidence>
<dbReference type="EMBL" id="AP004566">
    <property type="protein sequence ID" value="BAD09497.1"/>
    <property type="molecule type" value="Genomic_DNA"/>
</dbReference>
<dbReference type="Proteomes" id="UP000000763">
    <property type="component" value="Chromosome 8"/>
</dbReference>
<proteinExistence type="predicted"/>
<evidence type="ECO:0000313" key="3">
    <source>
        <dbReference type="Proteomes" id="UP000000763"/>
    </source>
</evidence>
<name>Q6ZC52_ORYSJ</name>
<dbReference type="AlphaFoldDB" id="Q6ZC52"/>
<accession>Q6ZC52</accession>
<reference evidence="3" key="3">
    <citation type="journal article" date="2005" name="Nature">
        <title>The map-based sequence of the rice genome.</title>
        <authorList>
            <consortium name="International rice genome sequencing project (IRGSP)"/>
            <person name="Matsumoto T."/>
            <person name="Wu J."/>
            <person name="Kanamori H."/>
            <person name="Katayose Y."/>
            <person name="Fujisawa M."/>
            <person name="Namiki N."/>
            <person name="Mizuno H."/>
            <person name="Yamamoto K."/>
            <person name="Antonio B.A."/>
            <person name="Baba T."/>
            <person name="Sakata K."/>
            <person name="Nagamura Y."/>
            <person name="Aoki H."/>
            <person name="Arikawa K."/>
            <person name="Arita K."/>
            <person name="Bito T."/>
            <person name="Chiden Y."/>
            <person name="Fujitsuka N."/>
            <person name="Fukunaka R."/>
            <person name="Hamada M."/>
            <person name="Harada C."/>
            <person name="Hayashi A."/>
            <person name="Hijishita S."/>
            <person name="Honda M."/>
            <person name="Hosokawa S."/>
            <person name="Ichikawa Y."/>
            <person name="Idonuma A."/>
            <person name="Iijima M."/>
            <person name="Ikeda M."/>
            <person name="Ikeno M."/>
            <person name="Ito K."/>
            <person name="Ito S."/>
            <person name="Ito T."/>
            <person name="Ito Y."/>
            <person name="Ito Y."/>
            <person name="Iwabuchi A."/>
            <person name="Kamiya K."/>
            <person name="Karasawa W."/>
            <person name="Kurita K."/>
            <person name="Katagiri S."/>
            <person name="Kikuta A."/>
            <person name="Kobayashi H."/>
            <person name="Kobayashi N."/>
            <person name="Machita K."/>
            <person name="Maehara T."/>
            <person name="Masukawa M."/>
            <person name="Mizubayashi T."/>
            <person name="Mukai Y."/>
            <person name="Nagasaki H."/>
            <person name="Nagata Y."/>
            <person name="Naito S."/>
            <person name="Nakashima M."/>
            <person name="Nakama Y."/>
            <person name="Nakamichi Y."/>
            <person name="Nakamura M."/>
            <person name="Meguro A."/>
            <person name="Negishi M."/>
            <person name="Ohta I."/>
            <person name="Ohta T."/>
            <person name="Okamoto M."/>
            <person name="Ono N."/>
            <person name="Saji S."/>
            <person name="Sakaguchi M."/>
            <person name="Sakai K."/>
            <person name="Shibata M."/>
            <person name="Shimokawa T."/>
            <person name="Song J."/>
            <person name="Takazaki Y."/>
            <person name="Terasawa K."/>
            <person name="Tsugane M."/>
            <person name="Tsuji K."/>
            <person name="Ueda S."/>
            <person name="Waki K."/>
            <person name="Yamagata H."/>
            <person name="Yamamoto M."/>
            <person name="Yamamoto S."/>
            <person name="Yamane H."/>
            <person name="Yoshiki S."/>
            <person name="Yoshihara R."/>
            <person name="Yukawa K."/>
            <person name="Zhong H."/>
            <person name="Yano M."/>
            <person name="Yuan Q."/>
            <person name="Ouyang S."/>
            <person name="Liu J."/>
            <person name="Jones K.M."/>
            <person name="Gansberger K."/>
            <person name="Moffat K."/>
            <person name="Hill J."/>
            <person name="Bera J."/>
            <person name="Fadrosh D."/>
            <person name="Jin S."/>
            <person name="Johri S."/>
            <person name="Kim M."/>
            <person name="Overton L."/>
            <person name="Reardon M."/>
            <person name="Tsitrin T."/>
            <person name="Vuong H."/>
            <person name="Weaver B."/>
            <person name="Ciecko A."/>
            <person name="Tallon L."/>
            <person name="Jackson J."/>
            <person name="Pai G."/>
            <person name="Aken S.V."/>
            <person name="Utterback T."/>
            <person name="Reidmuller S."/>
            <person name="Feldblyum T."/>
            <person name="Hsiao J."/>
            <person name="Zismann V."/>
            <person name="Iobst S."/>
            <person name="de Vazeille A.R."/>
            <person name="Buell C.R."/>
            <person name="Ying K."/>
            <person name="Li Y."/>
            <person name="Lu T."/>
            <person name="Huang Y."/>
            <person name="Zhao Q."/>
            <person name="Feng Q."/>
            <person name="Zhang L."/>
            <person name="Zhu J."/>
            <person name="Weng Q."/>
            <person name="Mu J."/>
            <person name="Lu Y."/>
            <person name="Fan D."/>
            <person name="Liu Y."/>
            <person name="Guan J."/>
            <person name="Zhang Y."/>
            <person name="Yu S."/>
            <person name="Liu X."/>
            <person name="Zhang Y."/>
            <person name="Hong G."/>
            <person name="Han B."/>
            <person name="Choisne N."/>
            <person name="Demange N."/>
            <person name="Orjeda G."/>
            <person name="Samain S."/>
            <person name="Cattolico L."/>
            <person name="Pelletier E."/>
            <person name="Couloux A."/>
            <person name="Segurens B."/>
            <person name="Wincker P."/>
            <person name="D'Hont A."/>
            <person name="Scarpelli C."/>
            <person name="Weissenbach J."/>
            <person name="Salanoubat M."/>
            <person name="Quetier F."/>
            <person name="Yu Y."/>
            <person name="Kim H.R."/>
            <person name="Rambo T."/>
            <person name="Currie J."/>
            <person name="Collura K."/>
            <person name="Luo M."/>
            <person name="Yang T."/>
            <person name="Ammiraju J.S.S."/>
            <person name="Engler F."/>
            <person name="Soderlund C."/>
            <person name="Wing R.A."/>
            <person name="Palmer L.E."/>
            <person name="de la Bastide M."/>
            <person name="Spiegel L."/>
            <person name="Nascimento L."/>
            <person name="Zutavern T."/>
            <person name="O'Shaughnessy A."/>
            <person name="Dike S."/>
            <person name="Dedhia N."/>
            <person name="Preston R."/>
            <person name="Balija V."/>
            <person name="McCombie W.R."/>
            <person name="Chow T."/>
            <person name="Chen H."/>
            <person name="Chung M."/>
            <person name="Chen C."/>
            <person name="Shaw J."/>
            <person name="Wu H."/>
            <person name="Hsiao K."/>
            <person name="Chao Y."/>
            <person name="Chu M."/>
            <person name="Cheng C."/>
            <person name="Hour A."/>
            <person name="Lee P."/>
            <person name="Lin S."/>
            <person name="Lin Y."/>
            <person name="Liou J."/>
            <person name="Liu S."/>
            <person name="Hsing Y."/>
            <person name="Raghuvanshi S."/>
            <person name="Mohanty A."/>
            <person name="Bharti A.K."/>
            <person name="Gaur A."/>
            <person name="Gupta V."/>
            <person name="Kumar D."/>
            <person name="Ravi V."/>
            <person name="Vij S."/>
            <person name="Kapur A."/>
            <person name="Khurana P."/>
            <person name="Khurana P."/>
            <person name="Khurana J.P."/>
            <person name="Tyagi A.K."/>
            <person name="Gaikwad K."/>
            <person name="Singh A."/>
            <person name="Dalal V."/>
            <person name="Srivastava S."/>
            <person name="Dixit A."/>
            <person name="Pal A.K."/>
            <person name="Ghazi I.A."/>
            <person name="Yadav M."/>
            <person name="Pandit A."/>
            <person name="Bhargava A."/>
            <person name="Sureshbabu K."/>
            <person name="Batra K."/>
            <person name="Sharma T.R."/>
            <person name="Mohapatra T."/>
            <person name="Singh N.K."/>
            <person name="Messing J."/>
            <person name="Nelson A.B."/>
            <person name="Fuks G."/>
            <person name="Kavchok S."/>
            <person name="Keizer G."/>
            <person name="Linton E."/>
            <person name="Llaca V."/>
            <person name="Song R."/>
            <person name="Tanyolac B."/>
            <person name="Young S."/>
            <person name="Ho-Il K."/>
            <person name="Hahn J.H."/>
            <person name="Sangsakoo G."/>
            <person name="Vanavichit A."/>
            <person name="de Mattos Luiz.A.T."/>
            <person name="Zimmer P.D."/>
            <person name="Malone G."/>
            <person name="Dellagostin O."/>
            <person name="de Oliveira A.C."/>
            <person name="Bevan M."/>
            <person name="Bancroft I."/>
            <person name="Minx P."/>
            <person name="Cordum H."/>
            <person name="Wilson R."/>
            <person name="Cheng Z."/>
            <person name="Jin W."/>
            <person name="Jiang J."/>
            <person name="Leong S.A."/>
            <person name="Iwama H."/>
            <person name="Gojobori T."/>
            <person name="Itoh T."/>
            <person name="Niimura Y."/>
            <person name="Fujii Y."/>
            <person name="Habara T."/>
            <person name="Sakai H."/>
            <person name="Sato Y."/>
            <person name="Wilson G."/>
            <person name="Kumar K."/>
            <person name="McCouch S."/>
            <person name="Juretic N."/>
            <person name="Hoen D."/>
            <person name="Wright S."/>
            <person name="Bruskiewich R."/>
            <person name="Bureau T."/>
            <person name="Miyao A."/>
            <person name="Hirochika H."/>
            <person name="Nishikawa T."/>
            <person name="Kadowaki K."/>
            <person name="Sugiura M."/>
            <person name="Burr B."/>
            <person name="Sasaki T."/>
        </authorList>
    </citation>
    <scope>NUCLEOTIDE SEQUENCE [LARGE SCALE GENOMIC DNA]</scope>
    <source>
        <strain evidence="3">cv. Nipponbare</strain>
    </source>
</reference>
<dbReference type="EMBL" id="AP004584">
    <property type="protein sequence ID" value="BAD09543.1"/>
    <property type="molecule type" value="Genomic_DNA"/>
</dbReference>